<dbReference type="EMBL" id="AP019735">
    <property type="protein sequence ID" value="BBL02984.1"/>
    <property type="molecule type" value="Genomic_DNA"/>
</dbReference>
<dbReference type="SUPFAM" id="SSF56925">
    <property type="entry name" value="OMPA-like"/>
    <property type="match status" value="1"/>
</dbReference>
<dbReference type="Proteomes" id="UP000318946">
    <property type="component" value="Chromosome"/>
</dbReference>
<proteinExistence type="predicted"/>
<name>A0A3D3YIU8_9BACT</name>
<accession>A0A3D3YIU8</accession>
<gene>
    <name evidence="3" type="ORF">A5CBH24_02970</name>
</gene>
<dbReference type="OrthoDB" id="1163183at2"/>
<sequence length="154" mass="17003">MKKLLLLLAAVVCISTTASAQDKGDWAIMPRINIYTAWDADTVFGIGAAARYNVLDQLRLEPALTLLCHDGCSIDLNCDVHYLFPVADRWNLYPLAGISVNDFGDWSAGINLGAGFDYAVADRWDITAGLKYMIETHKNWSNPLIISVGASYRF</sequence>
<dbReference type="Pfam" id="PF13505">
    <property type="entry name" value="OMP_b-brl"/>
    <property type="match status" value="1"/>
</dbReference>
<reference evidence="4" key="1">
    <citation type="submission" date="2019-06" db="EMBL/GenBank/DDBJ databases">
        <title>Alistipes onderdonkii subsp. vulgaris subsp. nov., Alistipes dispar sp. nov. and Alistipes communis sp. nov., isolated from human faeces, and creation of Alistipes onderdonkii subsp. onderdonkii subsp. nov.</title>
        <authorList>
            <person name="Sakamoto M."/>
            <person name="Ikeyama N."/>
            <person name="Ogata Y."/>
            <person name="Suda W."/>
            <person name="Iino T."/>
            <person name="Hattori M."/>
            <person name="Ohkuma M."/>
        </authorList>
    </citation>
    <scope>NUCLEOTIDE SEQUENCE [LARGE SCALE GENOMIC DNA]</scope>
    <source>
        <strain evidence="4">5CBH24</strain>
    </source>
</reference>
<keyword evidence="1" id="KW-0732">Signal</keyword>
<dbReference type="InterPro" id="IPR011250">
    <property type="entry name" value="OMP/PagP_B-barrel"/>
</dbReference>
<evidence type="ECO:0000259" key="2">
    <source>
        <dbReference type="Pfam" id="PF13505"/>
    </source>
</evidence>
<accession>A0A4Y1WR22</accession>
<evidence type="ECO:0000313" key="3">
    <source>
        <dbReference type="EMBL" id="BBL02984.1"/>
    </source>
</evidence>
<protein>
    <recommendedName>
        <fullName evidence="2">Outer membrane protein beta-barrel domain-containing protein</fullName>
    </recommendedName>
</protein>
<dbReference type="RefSeq" id="WP_026075036.1">
    <property type="nucleotide sequence ID" value="NZ_AP019735.1"/>
</dbReference>
<dbReference type="Gene3D" id="2.40.160.20">
    <property type="match status" value="1"/>
</dbReference>
<dbReference type="STRING" id="1118061.GCA_000311925_02124"/>
<evidence type="ECO:0000313" key="4">
    <source>
        <dbReference type="Proteomes" id="UP000318946"/>
    </source>
</evidence>
<dbReference type="GeneID" id="78341020"/>
<keyword evidence="4" id="KW-1185">Reference proteome</keyword>
<feature type="domain" description="Outer membrane protein beta-barrel" evidence="2">
    <location>
        <begin position="7"/>
        <end position="154"/>
    </location>
</feature>
<dbReference type="InterPro" id="IPR027385">
    <property type="entry name" value="Beta-barrel_OMP"/>
</dbReference>
<dbReference type="KEGG" id="acou:A5CBH24_02970"/>
<dbReference type="AlphaFoldDB" id="A0A3D3YIU8"/>
<evidence type="ECO:0000256" key="1">
    <source>
        <dbReference type="ARBA" id="ARBA00022729"/>
    </source>
</evidence>
<organism evidence="3 4">
    <name type="scientific">Alistipes communis</name>
    <dbReference type="NCBI Taxonomy" id="2585118"/>
    <lineage>
        <taxon>Bacteria</taxon>
        <taxon>Pseudomonadati</taxon>
        <taxon>Bacteroidota</taxon>
        <taxon>Bacteroidia</taxon>
        <taxon>Bacteroidales</taxon>
        <taxon>Rikenellaceae</taxon>
        <taxon>Alistipes</taxon>
    </lineage>
</organism>
<accession>A0A4Y1XRH4</accession>